<evidence type="ECO:0000256" key="1">
    <source>
        <dbReference type="SAM" id="MobiDB-lite"/>
    </source>
</evidence>
<feature type="compositionally biased region" description="Low complexity" evidence="1">
    <location>
        <begin position="64"/>
        <end position="90"/>
    </location>
</feature>
<dbReference type="NCBIfam" id="TIGR04186">
    <property type="entry name" value="GRASP_targ"/>
    <property type="match status" value="1"/>
</dbReference>
<dbReference type="InterPro" id="IPR026496">
    <property type="entry name" value="GRASP_targ"/>
</dbReference>
<protein>
    <recommendedName>
        <fullName evidence="4">ATP-grasp-modified RiPP</fullName>
    </recommendedName>
</protein>
<dbReference type="AlphaFoldDB" id="A0A117QH09"/>
<accession>A0A117QH09</accession>
<evidence type="ECO:0000313" key="3">
    <source>
        <dbReference type="Proteomes" id="UP000053398"/>
    </source>
</evidence>
<dbReference type="EMBL" id="LMWP01000016">
    <property type="protein sequence ID" value="KUN27941.1"/>
    <property type="molecule type" value="Genomic_DNA"/>
</dbReference>
<gene>
    <name evidence="2" type="ORF">AQJ11_15185</name>
</gene>
<dbReference type="Pfam" id="PF14408">
    <property type="entry name" value="Actino_peptide"/>
    <property type="match status" value="1"/>
</dbReference>
<name>A0A117QH09_STRCK</name>
<evidence type="ECO:0000313" key="2">
    <source>
        <dbReference type="EMBL" id="KUN27941.1"/>
    </source>
</evidence>
<dbReference type="RefSeq" id="WP_059263395.1">
    <property type="nucleotide sequence ID" value="NZ_KQ948355.1"/>
</dbReference>
<feature type="region of interest" description="Disordered" evidence="1">
    <location>
        <begin position="61"/>
        <end position="97"/>
    </location>
</feature>
<keyword evidence="3" id="KW-1185">Reference proteome</keyword>
<sequence length="97" mass="10213">MYVHSDRLPTGTPLPSGTTTPTPWGLRRMAPYPTMTPAYARAVLDPATQTTVFYDHLGRVMEMPGHGTSTGTQPSTGTSPDGNGTTNDSDTGSDGDQ</sequence>
<reference evidence="2 3" key="1">
    <citation type="submission" date="2015-10" db="EMBL/GenBank/DDBJ databases">
        <title>Draft genome sequence of Streptomyces corchorusii DSM 40340, type strain for the species Streptomyces corchorusii.</title>
        <authorList>
            <person name="Ruckert C."/>
            <person name="Winkler A."/>
            <person name="Kalinowski J."/>
            <person name="Kampfer P."/>
            <person name="Glaeser S."/>
        </authorList>
    </citation>
    <scope>NUCLEOTIDE SEQUENCE [LARGE SCALE GENOMIC DNA]</scope>
    <source>
        <strain evidence="2 3">DSM 40340</strain>
    </source>
</reference>
<feature type="compositionally biased region" description="Low complexity" evidence="1">
    <location>
        <begin position="8"/>
        <end position="26"/>
    </location>
</feature>
<comment type="caution">
    <text evidence="2">The sequence shown here is derived from an EMBL/GenBank/DDBJ whole genome shotgun (WGS) entry which is preliminary data.</text>
</comment>
<organism evidence="2 3">
    <name type="scientific">Streptomyces corchorusii</name>
    <name type="common">Streptomyces chibaensis</name>
    <dbReference type="NCBI Taxonomy" id="1903"/>
    <lineage>
        <taxon>Bacteria</taxon>
        <taxon>Bacillati</taxon>
        <taxon>Actinomycetota</taxon>
        <taxon>Actinomycetes</taxon>
        <taxon>Kitasatosporales</taxon>
        <taxon>Streptomycetaceae</taxon>
        <taxon>Streptomyces</taxon>
    </lineage>
</organism>
<evidence type="ECO:0008006" key="4">
    <source>
        <dbReference type="Google" id="ProtNLM"/>
    </source>
</evidence>
<dbReference type="Proteomes" id="UP000053398">
    <property type="component" value="Unassembled WGS sequence"/>
</dbReference>
<dbReference type="InterPro" id="IPR025843">
    <property type="entry name" value="Actino_peptide"/>
</dbReference>
<proteinExistence type="predicted"/>
<feature type="region of interest" description="Disordered" evidence="1">
    <location>
        <begin position="1"/>
        <end position="26"/>
    </location>
</feature>